<dbReference type="InterPro" id="IPR001394">
    <property type="entry name" value="Peptidase_C19_UCH"/>
</dbReference>
<dbReference type="Pfam" id="PF00443">
    <property type="entry name" value="UCH"/>
    <property type="match status" value="1"/>
</dbReference>
<dbReference type="Gene3D" id="3.90.70.10">
    <property type="entry name" value="Cysteine proteinases"/>
    <property type="match status" value="1"/>
</dbReference>
<dbReference type="Proteomes" id="UP001557470">
    <property type="component" value="Unassembled WGS sequence"/>
</dbReference>
<organism evidence="2 3">
    <name type="scientific">Umbra pygmaea</name>
    <name type="common">Eastern mudminnow</name>
    <dbReference type="NCBI Taxonomy" id="75934"/>
    <lineage>
        <taxon>Eukaryota</taxon>
        <taxon>Metazoa</taxon>
        <taxon>Chordata</taxon>
        <taxon>Craniata</taxon>
        <taxon>Vertebrata</taxon>
        <taxon>Euteleostomi</taxon>
        <taxon>Actinopterygii</taxon>
        <taxon>Neopterygii</taxon>
        <taxon>Teleostei</taxon>
        <taxon>Protacanthopterygii</taxon>
        <taxon>Esociformes</taxon>
        <taxon>Umbridae</taxon>
        <taxon>Umbra</taxon>
    </lineage>
</organism>
<dbReference type="CDD" id="cd02257">
    <property type="entry name" value="Peptidase_C19"/>
    <property type="match status" value="1"/>
</dbReference>
<name>A0ABD0WEZ3_UMBPY</name>
<accession>A0ABD0WEZ3</accession>
<dbReference type="PANTHER" id="PTHR24006:SF899">
    <property type="entry name" value="UBIQUITIN CARBOXYL-TERMINAL HYDROLASE"/>
    <property type="match status" value="1"/>
</dbReference>
<dbReference type="InterPro" id="IPR018200">
    <property type="entry name" value="USP_CS"/>
</dbReference>
<dbReference type="PROSITE" id="PS50235">
    <property type="entry name" value="USP_3"/>
    <property type="match status" value="1"/>
</dbReference>
<keyword evidence="3" id="KW-1185">Reference proteome</keyword>
<comment type="caution">
    <text evidence="2">The sequence shown here is derived from an EMBL/GenBank/DDBJ whole genome shotgun (WGS) entry which is preliminary data.</text>
</comment>
<dbReference type="InterPro" id="IPR028889">
    <property type="entry name" value="USP"/>
</dbReference>
<dbReference type="EMBL" id="JAGEUA010000007">
    <property type="protein sequence ID" value="KAL0970202.1"/>
    <property type="molecule type" value="Genomic_DNA"/>
</dbReference>
<dbReference type="SUPFAM" id="SSF54001">
    <property type="entry name" value="Cysteine proteinases"/>
    <property type="match status" value="1"/>
</dbReference>
<dbReference type="InterPro" id="IPR038765">
    <property type="entry name" value="Papain-like_cys_pep_sf"/>
</dbReference>
<gene>
    <name evidence="2" type="ORF">UPYG_G00238670</name>
</gene>
<evidence type="ECO:0000259" key="1">
    <source>
        <dbReference type="PROSITE" id="PS50235"/>
    </source>
</evidence>
<sequence length="316" mass="36585">MKIEQNNPKDNRPKKKGCDEAIVRRFKMRLDLIFAYNGLGNQGSTCYLNSVLQVFFMTKDFRGAVESHVSQDQKNIDFQLKSLFKTLKTSEAHPKDILTILNISNVYKQRDAAEYFEMILNKVHPDLSQIFKGHLRHTTRCSKRHVTGVETGPFWTLPLSLKALSESNKSCSVRKCFEEFFQPLTVCGIYCDQCEGKTDATIACELIQSPEILTLLLKRFEFDNHSMSYVKIESQVDVPHIYHAKDCTYELYAVVDHVGSLRGGHYTATIKSYEDHNWYRFDDTYVRPDTSQVSQQGESFSSEKAYLLMYRKELYL</sequence>
<dbReference type="PROSITE" id="PS00972">
    <property type="entry name" value="USP_1"/>
    <property type="match status" value="1"/>
</dbReference>
<dbReference type="InterPro" id="IPR050164">
    <property type="entry name" value="Peptidase_C19"/>
</dbReference>
<evidence type="ECO:0000313" key="2">
    <source>
        <dbReference type="EMBL" id="KAL0970202.1"/>
    </source>
</evidence>
<feature type="domain" description="USP" evidence="1">
    <location>
        <begin position="37"/>
        <end position="313"/>
    </location>
</feature>
<dbReference type="PANTHER" id="PTHR24006">
    <property type="entry name" value="UBIQUITIN CARBOXYL-TERMINAL HYDROLASE"/>
    <property type="match status" value="1"/>
</dbReference>
<evidence type="ECO:0000313" key="3">
    <source>
        <dbReference type="Proteomes" id="UP001557470"/>
    </source>
</evidence>
<dbReference type="PROSITE" id="PS00973">
    <property type="entry name" value="USP_2"/>
    <property type="match status" value="1"/>
</dbReference>
<dbReference type="AlphaFoldDB" id="A0ABD0WEZ3"/>
<reference evidence="2 3" key="1">
    <citation type="submission" date="2024-06" db="EMBL/GenBank/DDBJ databases">
        <authorList>
            <person name="Pan Q."/>
            <person name="Wen M."/>
            <person name="Jouanno E."/>
            <person name="Zahm M."/>
            <person name="Klopp C."/>
            <person name="Cabau C."/>
            <person name="Louis A."/>
            <person name="Berthelot C."/>
            <person name="Parey E."/>
            <person name="Roest Crollius H."/>
            <person name="Montfort J."/>
            <person name="Robinson-Rechavi M."/>
            <person name="Bouchez O."/>
            <person name="Lampietro C."/>
            <person name="Lopez Roques C."/>
            <person name="Donnadieu C."/>
            <person name="Postlethwait J."/>
            <person name="Bobe J."/>
            <person name="Verreycken H."/>
            <person name="Guiguen Y."/>
        </authorList>
    </citation>
    <scope>NUCLEOTIDE SEQUENCE [LARGE SCALE GENOMIC DNA]</scope>
    <source>
        <strain evidence="2">Up_M1</strain>
        <tissue evidence="2">Testis</tissue>
    </source>
</reference>
<protein>
    <recommendedName>
        <fullName evidence="1">USP domain-containing protein</fullName>
    </recommendedName>
</protein>
<proteinExistence type="predicted"/>